<protein>
    <submittedName>
        <fullName evidence="1">Uncharacterized protein</fullName>
    </submittedName>
</protein>
<comment type="caution">
    <text evidence="1">The sequence shown here is derived from an EMBL/GenBank/DDBJ whole genome shotgun (WGS) entry which is preliminary data.</text>
</comment>
<name>A0A8S1HUU7_9PELO</name>
<dbReference type="OrthoDB" id="437922at2759"/>
<sequence>MKKKVETHIELKLLELLQYFLVTRLQELQAVAFSTIFATIDSILIASIVKTEKGTSKGFTAIQLDMKIPGMRRKQLSEAMAAGQKGVDFVLNEMNAVRSKPRFVLRKAASHYTTPPADS</sequence>
<gene>
    <name evidence="1" type="ORF">CAUJ_LOCUS12689</name>
</gene>
<organism evidence="1 2">
    <name type="scientific">Caenorhabditis auriculariae</name>
    <dbReference type="NCBI Taxonomy" id="2777116"/>
    <lineage>
        <taxon>Eukaryota</taxon>
        <taxon>Metazoa</taxon>
        <taxon>Ecdysozoa</taxon>
        <taxon>Nematoda</taxon>
        <taxon>Chromadorea</taxon>
        <taxon>Rhabditida</taxon>
        <taxon>Rhabditina</taxon>
        <taxon>Rhabditomorpha</taxon>
        <taxon>Rhabditoidea</taxon>
        <taxon>Rhabditidae</taxon>
        <taxon>Peloderinae</taxon>
        <taxon>Caenorhabditis</taxon>
    </lineage>
</organism>
<evidence type="ECO:0000313" key="1">
    <source>
        <dbReference type="EMBL" id="CAD6196777.1"/>
    </source>
</evidence>
<accession>A0A8S1HUU7</accession>
<dbReference type="AlphaFoldDB" id="A0A8S1HUU7"/>
<dbReference type="Gene3D" id="3.30.230.70">
    <property type="entry name" value="GHMP Kinase, N-terminal domain"/>
    <property type="match status" value="1"/>
</dbReference>
<dbReference type="EMBL" id="CAJGYM010000079">
    <property type="protein sequence ID" value="CAD6196777.1"/>
    <property type="molecule type" value="Genomic_DNA"/>
</dbReference>
<dbReference type="SUPFAM" id="SSF55666">
    <property type="entry name" value="Ribonuclease PH domain 2-like"/>
    <property type="match status" value="1"/>
</dbReference>
<reference evidence="1" key="1">
    <citation type="submission" date="2020-10" db="EMBL/GenBank/DDBJ databases">
        <authorList>
            <person name="Kikuchi T."/>
        </authorList>
    </citation>
    <scope>NUCLEOTIDE SEQUENCE</scope>
    <source>
        <strain evidence="1">NKZ352</strain>
    </source>
</reference>
<dbReference type="Proteomes" id="UP000835052">
    <property type="component" value="Unassembled WGS sequence"/>
</dbReference>
<evidence type="ECO:0000313" key="2">
    <source>
        <dbReference type="Proteomes" id="UP000835052"/>
    </source>
</evidence>
<dbReference type="InterPro" id="IPR036345">
    <property type="entry name" value="ExoRNase_PH_dom2_sf"/>
</dbReference>
<keyword evidence="2" id="KW-1185">Reference proteome</keyword>
<proteinExistence type="predicted"/>
<dbReference type="InterPro" id="IPR027408">
    <property type="entry name" value="PNPase/RNase_PH_dom_sf"/>
</dbReference>